<dbReference type="GO" id="GO:0030246">
    <property type="term" value="F:carbohydrate binding"/>
    <property type="evidence" value="ECO:0007669"/>
    <property type="project" value="UniProtKB-KW"/>
</dbReference>
<keyword evidence="3" id="KW-0430">Lectin</keyword>
<proteinExistence type="predicted"/>
<dbReference type="InterPro" id="IPR001304">
    <property type="entry name" value="C-type_lectin-like"/>
</dbReference>
<feature type="chain" id="PRO_5012917599" evidence="1">
    <location>
        <begin position="25"/>
        <end position="216"/>
    </location>
</feature>
<accession>A0A226EDC5</accession>
<evidence type="ECO:0000256" key="1">
    <source>
        <dbReference type="SAM" id="SignalP"/>
    </source>
</evidence>
<dbReference type="SUPFAM" id="SSF56436">
    <property type="entry name" value="C-type lectin-like"/>
    <property type="match status" value="1"/>
</dbReference>
<reference evidence="3 4" key="1">
    <citation type="submission" date="2015-12" db="EMBL/GenBank/DDBJ databases">
        <title>The genome of Folsomia candida.</title>
        <authorList>
            <person name="Faddeeva A."/>
            <person name="Derks M.F."/>
            <person name="Anvar Y."/>
            <person name="Smit S."/>
            <person name="Van Straalen N."/>
            <person name="Roelofs D."/>
        </authorList>
    </citation>
    <scope>NUCLEOTIDE SEQUENCE [LARGE SCALE GENOMIC DNA]</scope>
    <source>
        <strain evidence="3 4">VU population</strain>
        <tissue evidence="3">Whole body</tissue>
    </source>
</reference>
<dbReference type="Proteomes" id="UP000198287">
    <property type="component" value="Unassembled WGS sequence"/>
</dbReference>
<dbReference type="AlphaFoldDB" id="A0A226EDC5"/>
<gene>
    <name evidence="3" type="ORF">Fcan01_11859</name>
</gene>
<protein>
    <submittedName>
        <fullName evidence="3">C-type lectin BML-2</fullName>
    </submittedName>
</protein>
<evidence type="ECO:0000259" key="2">
    <source>
        <dbReference type="PROSITE" id="PS50041"/>
    </source>
</evidence>
<feature type="signal peptide" evidence="1">
    <location>
        <begin position="1"/>
        <end position="24"/>
    </location>
</feature>
<dbReference type="PROSITE" id="PS50041">
    <property type="entry name" value="C_TYPE_LECTIN_2"/>
    <property type="match status" value="1"/>
</dbReference>
<comment type="caution">
    <text evidence="3">The sequence shown here is derived from an EMBL/GenBank/DDBJ whole genome shotgun (WGS) entry which is preliminary data.</text>
</comment>
<sequence length="216" mass="24655">MNFLTFELTTFLSILVYLLENIIAQDLFYESAENLDLSNQTDQDLEVLYDELNCPVGDNGLVRIGSHGIRKVYYAAPQKSAFIDCHRLCRGKTTQLGRQMHLAEFRNVDAQNHFANLTFTHNCSDMARTELWVGGIALDYLLKPAPRTVPAWEWIWIHSGKSFNNTVVWNPGEPNRFLEPLQYEACVMVRPYYGRHGLNDAHCSAVRPCLCEASLP</sequence>
<dbReference type="CDD" id="cd00037">
    <property type="entry name" value="CLECT"/>
    <property type="match status" value="1"/>
</dbReference>
<keyword evidence="1" id="KW-0732">Signal</keyword>
<evidence type="ECO:0000313" key="4">
    <source>
        <dbReference type="Proteomes" id="UP000198287"/>
    </source>
</evidence>
<organism evidence="3 4">
    <name type="scientific">Folsomia candida</name>
    <name type="common">Springtail</name>
    <dbReference type="NCBI Taxonomy" id="158441"/>
    <lineage>
        <taxon>Eukaryota</taxon>
        <taxon>Metazoa</taxon>
        <taxon>Ecdysozoa</taxon>
        <taxon>Arthropoda</taxon>
        <taxon>Hexapoda</taxon>
        <taxon>Collembola</taxon>
        <taxon>Entomobryomorpha</taxon>
        <taxon>Isotomoidea</taxon>
        <taxon>Isotomidae</taxon>
        <taxon>Proisotominae</taxon>
        <taxon>Folsomia</taxon>
    </lineage>
</organism>
<dbReference type="InterPro" id="IPR016186">
    <property type="entry name" value="C-type_lectin-like/link_sf"/>
</dbReference>
<feature type="domain" description="C-type lectin" evidence="2">
    <location>
        <begin position="73"/>
        <end position="212"/>
    </location>
</feature>
<name>A0A226EDC5_FOLCA</name>
<evidence type="ECO:0000313" key="3">
    <source>
        <dbReference type="EMBL" id="OXA54676.1"/>
    </source>
</evidence>
<keyword evidence="4" id="KW-1185">Reference proteome</keyword>
<dbReference type="InterPro" id="IPR016187">
    <property type="entry name" value="CTDL_fold"/>
</dbReference>
<dbReference type="EMBL" id="LNIX01000005">
    <property type="protein sequence ID" value="OXA54676.1"/>
    <property type="molecule type" value="Genomic_DNA"/>
</dbReference>
<dbReference type="Gene3D" id="3.10.100.10">
    <property type="entry name" value="Mannose-Binding Protein A, subunit A"/>
    <property type="match status" value="1"/>
</dbReference>